<dbReference type="Proteomes" id="UP000076842">
    <property type="component" value="Unassembled WGS sequence"/>
</dbReference>
<dbReference type="AlphaFoldDB" id="A0A165I4Q1"/>
<keyword evidence="3" id="KW-1185">Reference proteome</keyword>
<organism evidence="2 3">
    <name type="scientific">Calocera cornea HHB12733</name>
    <dbReference type="NCBI Taxonomy" id="1353952"/>
    <lineage>
        <taxon>Eukaryota</taxon>
        <taxon>Fungi</taxon>
        <taxon>Dikarya</taxon>
        <taxon>Basidiomycota</taxon>
        <taxon>Agaricomycotina</taxon>
        <taxon>Dacrymycetes</taxon>
        <taxon>Dacrymycetales</taxon>
        <taxon>Dacrymycetaceae</taxon>
        <taxon>Calocera</taxon>
    </lineage>
</organism>
<dbReference type="SUPFAM" id="SSF52047">
    <property type="entry name" value="RNI-like"/>
    <property type="match status" value="1"/>
</dbReference>
<evidence type="ECO:0000313" key="2">
    <source>
        <dbReference type="EMBL" id="KZT60128.1"/>
    </source>
</evidence>
<reference evidence="2 3" key="1">
    <citation type="journal article" date="2016" name="Mol. Biol. Evol.">
        <title>Comparative Genomics of Early-Diverging Mushroom-Forming Fungi Provides Insights into the Origins of Lignocellulose Decay Capabilities.</title>
        <authorList>
            <person name="Nagy L.G."/>
            <person name="Riley R."/>
            <person name="Tritt A."/>
            <person name="Adam C."/>
            <person name="Daum C."/>
            <person name="Floudas D."/>
            <person name="Sun H."/>
            <person name="Yadav J.S."/>
            <person name="Pangilinan J."/>
            <person name="Larsson K.H."/>
            <person name="Matsuura K."/>
            <person name="Barry K."/>
            <person name="Labutti K."/>
            <person name="Kuo R."/>
            <person name="Ohm R.A."/>
            <person name="Bhattacharya S.S."/>
            <person name="Shirouzu T."/>
            <person name="Yoshinaga Y."/>
            <person name="Martin F.M."/>
            <person name="Grigoriev I.V."/>
            <person name="Hibbett D.S."/>
        </authorList>
    </citation>
    <scope>NUCLEOTIDE SEQUENCE [LARGE SCALE GENOMIC DNA]</scope>
    <source>
        <strain evidence="2 3">HHB12733</strain>
    </source>
</reference>
<dbReference type="InParanoid" id="A0A165I4Q1"/>
<dbReference type="SUPFAM" id="SSF81383">
    <property type="entry name" value="F-box domain"/>
    <property type="match status" value="1"/>
</dbReference>
<name>A0A165I4Q1_9BASI</name>
<dbReference type="Gene3D" id="3.80.10.10">
    <property type="entry name" value="Ribonuclease Inhibitor"/>
    <property type="match status" value="1"/>
</dbReference>
<dbReference type="Gene3D" id="1.20.1280.50">
    <property type="match status" value="1"/>
</dbReference>
<dbReference type="OrthoDB" id="3353710at2759"/>
<evidence type="ECO:0000256" key="1">
    <source>
        <dbReference type="SAM" id="MobiDB-lite"/>
    </source>
</evidence>
<feature type="compositionally biased region" description="Basic and acidic residues" evidence="1">
    <location>
        <begin position="420"/>
        <end position="435"/>
    </location>
</feature>
<protein>
    <submittedName>
        <fullName evidence="2">Uncharacterized protein</fullName>
    </submittedName>
</protein>
<gene>
    <name evidence="2" type="ORF">CALCODRAFT_507102</name>
</gene>
<evidence type="ECO:0000313" key="3">
    <source>
        <dbReference type="Proteomes" id="UP000076842"/>
    </source>
</evidence>
<dbReference type="EMBL" id="KV423934">
    <property type="protein sequence ID" value="KZT60128.1"/>
    <property type="molecule type" value="Genomic_DNA"/>
</dbReference>
<sequence>MTAMLQIRSSPRARRVSHRPSLVDITNTVPPPIIILNDIDELCISPVKVLRRTVNSLRRRQTPISRLPTELLLHIAQLGTLEHFSFPIVFSHVCRLWRSLALSTPALWGTILLSRSFDDLLPPSYINGVLSRGQGMPVDLKLDVGMYRKGCDEAGAVWRAGIILETVEPHAERWRSLEMSVPSAFDLEEFLRRVLPRAAGLEKLVIHRSDHQRLKQSKADPMMEPIHLPRLRHFQIDGFPLPTCVRRETLATVIELQILSVPSELRACATDFLPILRSMRRLQSLSLVQCIQRSPPASLPPAEPIHLPQLHTLDLSHNPIYPEQHMLEHLRVPALKNLIIGSHPSHGRESLFQVSSLVTPGRYPKLRRLRLGFGLLDERVLRDLKEQMDGVWVFGPLQSRDTSVEVANQKWEEGLSGSVQKEKREGKEGKKGWFS</sequence>
<proteinExistence type="predicted"/>
<dbReference type="InterPro" id="IPR032675">
    <property type="entry name" value="LRR_dom_sf"/>
</dbReference>
<accession>A0A165I4Q1</accession>
<feature type="region of interest" description="Disordered" evidence="1">
    <location>
        <begin position="415"/>
        <end position="435"/>
    </location>
</feature>
<dbReference type="STRING" id="1353952.A0A165I4Q1"/>
<dbReference type="InterPro" id="IPR036047">
    <property type="entry name" value="F-box-like_dom_sf"/>
</dbReference>